<accession>A0ABY1QPC9</accession>
<evidence type="ECO:0000313" key="2">
    <source>
        <dbReference type="Proteomes" id="UP001158067"/>
    </source>
</evidence>
<organism evidence="1 2">
    <name type="scientific">Neorhodopirellula lusitana</name>
    <dbReference type="NCBI Taxonomy" id="445327"/>
    <lineage>
        <taxon>Bacteria</taxon>
        <taxon>Pseudomonadati</taxon>
        <taxon>Planctomycetota</taxon>
        <taxon>Planctomycetia</taxon>
        <taxon>Pirellulales</taxon>
        <taxon>Pirellulaceae</taxon>
        <taxon>Neorhodopirellula</taxon>
    </lineage>
</organism>
<comment type="caution">
    <text evidence="1">The sequence shown here is derived from an EMBL/GenBank/DDBJ whole genome shotgun (WGS) entry which is preliminary data.</text>
</comment>
<sequence length="143" mass="14686">MEAPASYSLLVQGSAGGSLQDSGCPGRSLGTRGLLVPRLLPGNARSWRLLPPIHYLPRARQAGACKTVGAQAGVWVPGARGLGFGCVEEVSGDTEVLQKQPGADSAGFVDHRQTAAGMGAAADQINPVEFLEAIVGPSMQHLA</sequence>
<name>A0ABY1QPC9_9BACT</name>
<dbReference type="EMBL" id="FXUG01000022">
    <property type="protein sequence ID" value="SMP77044.1"/>
    <property type="molecule type" value="Genomic_DNA"/>
</dbReference>
<dbReference type="Proteomes" id="UP001158067">
    <property type="component" value="Unassembled WGS sequence"/>
</dbReference>
<reference evidence="1 2" key="1">
    <citation type="submission" date="2017-05" db="EMBL/GenBank/DDBJ databases">
        <authorList>
            <person name="Varghese N."/>
            <person name="Submissions S."/>
        </authorList>
    </citation>
    <scope>NUCLEOTIDE SEQUENCE [LARGE SCALE GENOMIC DNA]</scope>
    <source>
        <strain evidence="1 2">DSM 25457</strain>
    </source>
</reference>
<gene>
    <name evidence="1" type="ORF">SAMN06265222_12273</name>
</gene>
<evidence type="ECO:0000313" key="1">
    <source>
        <dbReference type="EMBL" id="SMP77044.1"/>
    </source>
</evidence>
<proteinExistence type="predicted"/>
<protein>
    <submittedName>
        <fullName evidence="1">Uncharacterized protein</fullName>
    </submittedName>
</protein>
<keyword evidence="2" id="KW-1185">Reference proteome</keyword>